<keyword evidence="7 9" id="KW-0472">Membrane</keyword>
<evidence type="ECO:0000313" key="12">
    <source>
        <dbReference type="Proteomes" id="UP000183047"/>
    </source>
</evidence>
<proteinExistence type="inferred from homology"/>
<dbReference type="GO" id="GO:0005886">
    <property type="term" value="C:plasma membrane"/>
    <property type="evidence" value="ECO:0007669"/>
    <property type="project" value="UniProtKB-SubCell"/>
</dbReference>
<keyword evidence="6 9" id="KW-1133">Transmembrane helix</keyword>
<evidence type="ECO:0000256" key="3">
    <source>
        <dbReference type="ARBA" id="ARBA00022475"/>
    </source>
</evidence>
<dbReference type="AlphaFoldDB" id="A0A1G5AB69"/>
<evidence type="ECO:0000256" key="6">
    <source>
        <dbReference type="ARBA" id="ARBA00022989"/>
    </source>
</evidence>
<evidence type="ECO:0000313" key="11">
    <source>
        <dbReference type="EMBL" id="SCX75108.1"/>
    </source>
</evidence>
<feature type="transmembrane region" description="Helical" evidence="9">
    <location>
        <begin position="100"/>
        <end position="121"/>
    </location>
</feature>
<evidence type="ECO:0000256" key="1">
    <source>
        <dbReference type="ARBA" id="ARBA00004429"/>
    </source>
</evidence>
<dbReference type="OrthoDB" id="49066at2"/>
<evidence type="ECO:0000256" key="9">
    <source>
        <dbReference type="SAM" id="Phobius"/>
    </source>
</evidence>
<keyword evidence="2" id="KW-0813">Transport</keyword>
<dbReference type="RefSeq" id="WP_074460945.1">
    <property type="nucleotide sequence ID" value="NZ_FMUR01000003.1"/>
</dbReference>
<evidence type="ECO:0000256" key="5">
    <source>
        <dbReference type="ARBA" id="ARBA00022692"/>
    </source>
</evidence>
<evidence type="ECO:0000256" key="7">
    <source>
        <dbReference type="ARBA" id="ARBA00023136"/>
    </source>
</evidence>
<dbReference type="GO" id="GO:0022857">
    <property type="term" value="F:transmembrane transporter activity"/>
    <property type="evidence" value="ECO:0007669"/>
    <property type="project" value="TreeGrafter"/>
</dbReference>
<reference evidence="12" key="1">
    <citation type="submission" date="2016-10" db="EMBL/GenBank/DDBJ databases">
        <authorList>
            <person name="Varghese N."/>
            <person name="Submissions S."/>
        </authorList>
    </citation>
    <scope>NUCLEOTIDE SEQUENCE [LARGE SCALE GENOMIC DNA]</scope>
    <source>
        <strain evidence="12">XBD2006</strain>
    </source>
</reference>
<evidence type="ECO:0000256" key="8">
    <source>
        <dbReference type="ARBA" id="ARBA00038436"/>
    </source>
</evidence>
<dbReference type="EMBL" id="FMUR01000003">
    <property type="protein sequence ID" value="SCX75108.1"/>
    <property type="molecule type" value="Genomic_DNA"/>
</dbReference>
<organism evidence="11 12">
    <name type="scientific">Butyrivibrio hungatei</name>
    <dbReference type="NCBI Taxonomy" id="185008"/>
    <lineage>
        <taxon>Bacteria</taxon>
        <taxon>Bacillati</taxon>
        <taxon>Bacillota</taxon>
        <taxon>Clostridia</taxon>
        <taxon>Lachnospirales</taxon>
        <taxon>Lachnospiraceae</taxon>
        <taxon>Butyrivibrio</taxon>
    </lineage>
</organism>
<dbReference type="InterPro" id="IPR055348">
    <property type="entry name" value="DctQ"/>
</dbReference>
<feature type="domain" description="Tripartite ATP-independent periplasmic transporters DctQ component" evidence="10">
    <location>
        <begin position="34"/>
        <end position="165"/>
    </location>
</feature>
<evidence type="ECO:0000256" key="2">
    <source>
        <dbReference type="ARBA" id="ARBA00022448"/>
    </source>
</evidence>
<comment type="subcellular location">
    <subcellularLocation>
        <location evidence="1">Cell inner membrane</location>
        <topology evidence="1">Multi-pass membrane protein</topology>
    </subcellularLocation>
</comment>
<feature type="transmembrane region" description="Helical" evidence="9">
    <location>
        <begin position="21"/>
        <end position="46"/>
    </location>
</feature>
<dbReference type="Pfam" id="PF04290">
    <property type="entry name" value="DctQ"/>
    <property type="match status" value="1"/>
</dbReference>
<feature type="transmembrane region" description="Helical" evidence="9">
    <location>
        <begin position="58"/>
        <end position="79"/>
    </location>
</feature>
<evidence type="ECO:0000259" key="10">
    <source>
        <dbReference type="Pfam" id="PF04290"/>
    </source>
</evidence>
<feature type="transmembrane region" description="Helical" evidence="9">
    <location>
        <begin position="141"/>
        <end position="161"/>
    </location>
</feature>
<protein>
    <submittedName>
        <fullName evidence="11">TRAP-type C4-dicarboxylate transport system, small permease component</fullName>
    </submittedName>
</protein>
<gene>
    <name evidence="11" type="ORF">SAMN02910451_00062</name>
</gene>
<dbReference type="Proteomes" id="UP000183047">
    <property type="component" value="Unassembled WGS sequence"/>
</dbReference>
<keyword evidence="12" id="KW-1185">Reference proteome</keyword>
<keyword evidence="4" id="KW-0997">Cell inner membrane</keyword>
<name>A0A1G5AB69_9FIRM</name>
<dbReference type="InterPro" id="IPR007387">
    <property type="entry name" value="TRAP_DctQ"/>
</dbReference>
<keyword evidence="5 9" id="KW-0812">Transmembrane</keyword>
<dbReference type="PANTHER" id="PTHR35011">
    <property type="entry name" value="2,3-DIKETO-L-GULONATE TRAP TRANSPORTER SMALL PERMEASE PROTEIN YIAM"/>
    <property type="match status" value="1"/>
</dbReference>
<dbReference type="GO" id="GO:0015740">
    <property type="term" value="P:C4-dicarboxylate transport"/>
    <property type="evidence" value="ECO:0007669"/>
    <property type="project" value="TreeGrafter"/>
</dbReference>
<evidence type="ECO:0000256" key="4">
    <source>
        <dbReference type="ARBA" id="ARBA00022519"/>
    </source>
</evidence>
<keyword evidence="3" id="KW-1003">Cell membrane</keyword>
<sequence>MEGFFKQVDKIKILYDVTYKIMLFICKLLLIADILITTMSVAGRYISFIPDPAWSEEIVLTLMAYMAVLSAALAIRRGAHIRMTALDVYLPKKLIQALDILNDICVLGLAIVMIVVGWNYASTIGAKGSYVSMPSLSKFWLYFPIPVAGVAMLVFELEAIYNDFKRIVLKEGNE</sequence>
<dbReference type="PANTHER" id="PTHR35011:SF2">
    <property type="entry name" value="2,3-DIKETO-L-GULONATE TRAP TRANSPORTER SMALL PERMEASE PROTEIN YIAM"/>
    <property type="match status" value="1"/>
</dbReference>
<comment type="similarity">
    <text evidence="8">Belongs to the TRAP transporter small permease family.</text>
</comment>
<accession>A0A1G5AB69</accession>